<name>A0ABW3ARI0_9SPHI</name>
<reference evidence="2" key="1">
    <citation type="journal article" date="2019" name="Int. J. Syst. Evol. Microbiol.">
        <title>The Global Catalogue of Microorganisms (GCM) 10K type strain sequencing project: providing services to taxonomists for standard genome sequencing and annotation.</title>
        <authorList>
            <consortium name="The Broad Institute Genomics Platform"/>
            <consortium name="The Broad Institute Genome Sequencing Center for Infectious Disease"/>
            <person name="Wu L."/>
            <person name="Ma J."/>
        </authorList>
    </citation>
    <scope>NUCLEOTIDE SEQUENCE [LARGE SCALE GENOMIC DNA]</scope>
    <source>
        <strain evidence="2">CCUG 61484</strain>
    </source>
</reference>
<sequence>MIKSLSRFSLFVLLLTGCGYKSDHNDTKLIDFGYFTINVPKEWEQIKLRGEDSYVGEIKIDSDKVVYFDLGWYSNSLNEDDDQEDYMIEKGNIYLRDTPKVVKGKQVYNYKYLDTATETNLQKVRQNKVDRINIDGYKTKLVLSKQTSNGVTGVYIDSLWKAGDSKDRFMMSAYRLTEVQRAELLEAFKSLKFYQAPKRK</sequence>
<dbReference type="RefSeq" id="WP_377113259.1">
    <property type="nucleotide sequence ID" value="NZ_JBHTHZ010000003.1"/>
</dbReference>
<proteinExistence type="predicted"/>
<dbReference type="EMBL" id="JBHTHZ010000003">
    <property type="protein sequence ID" value="MFD0793460.1"/>
    <property type="molecule type" value="Genomic_DNA"/>
</dbReference>
<evidence type="ECO:0000313" key="1">
    <source>
        <dbReference type="EMBL" id="MFD0793460.1"/>
    </source>
</evidence>
<organism evidence="1 2">
    <name type="scientific">Mucilaginibacter litoreus</name>
    <dbReference type="NCBI Taxonomy" id="1048221"/>
    <lineage>
        <taxon>Bacteria</taxon>
        <taxon>Pseudomonadati</taxon>
        <taxon>Bacteroidota</taxon>
        <taxon>Sphingobacteriia</taxon>
        <taxon>Sphingobacteriales</taxon>
        <taxon>Sphingobacteriaceae</taxon>
        <taxon>Mucilaginibacter</taxon>
    </lineage>
</organism>
<gene>
    <name evidence="1" type="ORF">ACFQZX_07505</name>
</gene>
<keyword evidence="2" id="KW-1185">Reference proteome</keyword>
<dbReference type="Proteomes" id="UP001597010">
    <property type="component" value="Unassembled WGS sequence"/>
</dbReference>
<evidence type="ECO:0000313" key="2">
    <source>
        <dbReference type="Proteomes" id="UP001597010"/>
    </source>
</evidence>
<evidence type="ECO:0008006" key="3">
    <source>
        <dbReference type="Google" id="ProtNLM"/>
    </source>
</evidence>
<protein>
    <recommendedName>
        <fullName evidence="3">Lipoprotein</fullName>
    </recommendedName>
</protein>
<dbReference type="PROSITE" id="PS51257">
    <property type="entry name" value="PROKAR_LIPOPROTEIN"/>
    <property type="match status" value="1"/>
</dbReference>
<accession>A0ABW3ARI0</accession>
<comment type="caution">
    <text evidence="1">The sequence shown here is derived from an EMBL/GenBank/DDBJ whole genome shotgun (WGS) entry which is preliminary data.</text>
</comment>